<name>A0A840LAV0_9BURK</name>
<accession>A0A840LAV0</accession>
<organism evidence="1 2">
    <name type="scientific">Roseateles oligotrophus</name>
    <dbReference type="NCBI Taxonomy" id="1769250"/>
    <lineage>
        <taxon>Bacteria</taxon>
        <taxon>Pseudomonadati</taxon>
        <taxon>Pseudomonadota</taxon>
        <taxon>Betaproteobacteria</taxon>
        <taxon>Burkholderiales</taxon>
        <taxon>Sphaerotilaceae</taxon>
        <taxon>Roseateles</taxon>
    </lineage>
</organism>
<evidence type="ECO:0000313" key="2">
    <source>
        <dbReference type="Proteomes" id="UP000562027"/>
    </source>
</evidence>
<proteinExistence type="predicted"/>
<reference evidence="1 2" key="1">
    <citation type="submission" date="2020-08" db="EMBL/GenBank/DDBJ databases">
        <title>Functional genomics of gut bacteria from endangered species of beetles.</title>
        <authorList>
            <person name="Carlos-Shanley C."/>
        </authorList>
    </citation>
    <scope>NUCLEOTIDE SEQUENCE [LARGE SCALE GENOMIC DNA]</scope>
    <source>
        <strain evidence="1 2">S00239</strain>
    </source>
</reference>
<dbReference type="Proteomes" id="UP000562027">
    <property type="component" value="Unassembled WGS sequence"/>
</dbReference>
<sequence>MANNAGSAEPVKINAADFVGLPVLFDQWAMASGAVDRATVARDVLQSISRLEIGGLYVLQGSRPVPIRVRWDAWVEGLEVLDTEDGEPLKFPPVDHDKLLAALYRAYVGERLSPDSFMRGGNCLFRLGAVGIDRADAANVLAAAKDADLSPVPTNPVLTLVPTASTKQALPAGVVQPVGGTWPHQLGAWTDAEREAMFKMRHLSKMTGAAIAQVTGCSRQCIDEQIGPAKLVNGWAAKSGWCPSTAVLTACKLPLQPLQALAQVGGRR</sequence>
<keyword evidence="2" id="KW-1185">Reference proteome</keyword>
<comment type="caution">
    <text evidence="1">The sequence shown here is derived from an EMBL/GenBank/DDBJ whole genome shotgun (WGS) entry which is preliminary data.</text>
</comment>
<gene>
    <name evidence="1" type="ORF">HNP55_001002</name>
</gene>
<evidence type="ECO:0000313" key="1">
    <source>
        <dbReference type="EMBL" id="MBB4842487.1"/>
    </source>
</evidence>
<dbReference type="RefSeq" id="WP_184296839.1">
    <property type="nucleotide sequence ID" value="NZ_JACHLP010000002.1"/>
</dbReference>
<dbReference type="EMBL" id="JACHLP010000002">
    <property type="protein sequence ID" value="MBB4842487.1"/>
    <property type="molecule type" value="Genomic_DNA"/>
</dbReference>
<protein>
    <submittedName>
        <fullName evidence="1">Uncharacterized protein</fullName>
    </submittedName>
</protein>
<dbReference type="AlphaFoldDB" id="A0A840LAV0"/>